<dbReference type="InterPro" id="IPR010730">
    <property type="entry name" value="HET"/>
</dbReference>
<feature type="domain" description="Heterokaryon incompatibility" evidence="1">
    <location>
        <begin position="24"/>
        <end position="152"/>
    </location>
</feature>
<reference evidence="2" key="1">
    <citation type="submission" date="2023-07" db="EMBL/GenBank/DDBJ databases">
        <title>Black Yeasts Isolated from many extreme environments.</title>
        <authorList>
            <person name="Coleine C."/>
            <person name="Stajich J.E."/>
            <person name="Selbmann L."/>
        </authorList>
    </citation>
    <scope>NUCLEOTIDE SEQUENCE</scope>
    <source>
        <strain evidence="2">CCFEE 5485</strain>
    </source>
</reference>
<dbReference type="AlphaFoldDB" id="A0AAE0TQ70"/>
<dbReference type="Proteomes" id="UP001274830">
    <property type="component" value="Unassembled WGS sequence"/>
</dbReference>
<dbReference type="PANTHER" id="PTHR10622">
    <property type="entry name" value="HET DOMAIN-CONTAINING PROTEIN"/>
    <property type="match status" value="1"/>
</dbReference>
<proteinExistence type="predicted"/>
<evidence type="ECO:0000259" key="1">
    <source>
        <dbReference type="Pfam" id="PF06985"/>
    </source>
</evidence>
<dbReference type="PANTHER" id="PTHR10622:SF12">
    <property type="entry name" value="HET DOMAIN-CONTAINING PROTEIN"/>
    <property type="match status" value="1"/>
</dbReference>
<comment type="caution">
    <text evidence="2">The sequence shown here is derived from an EMBL/GenBank/DDBJ whole genome shotgun (WGS) entry which is preliminary data.</text>
</comment>
<evidence type="ECO:0000313" key="2">
    <source>
        <dbReference type="EMBL" id="KAK3671709.1"/>
    </source>
</evidence>
<organism evidence="2 3">
    <name type="scientific">Recurvomyces mirabilis</name>
    <dbReference type="NCBI Taxonomy" id="574656"/>
    <lineage>
        <taxon>Eukaryota</taxon>
        <taxon>Fungi</taxon>
        <taxon>Dikarya</taxon>
        <taxon>Ascomycota</taxon>
        <taxon>Pezizomycotina</taxon>
        <taxon>Dothideomycetes</taxon>
        <taxon>Dothideomycetidae</taxon>
        <taxon>Mycosphaerellales</taxon>
        <taxon>Teratosphaeriaceae</taxon>
        <taxon>Recurvomyces</taxon>
    </lineage>
</organism>
<dbReference type="Pfam" id="PF06985">
    <property type="entry name" value="HET"/>
    <property type="match status" value="1"/>
</dbReference>
<protein>
    <recommendedName>
        <fullName evidence="1">Heterokaryon incompatibility domain-containing protein</fullName>
    </recommendedName>
</protein>
<accession>A0AAE0TQ70</accession>
<evidence type="ECO:0000313" key="3">
    <source>
        <dbReference type="Proteomes" id="UP001274830"/>
    </source>
</evidence>
<keyword evidence="3" id="KW-1185">Reference proteome</keyword>
<gene>
    <name evidence="2" type="ORF">LTR78_008442</name>
</gene>
<sequence>MRLLRLTQDGYAFHDFLEPEKVTYAILSHRWYAEGKDVLFDDIANQHQPSLASRQGWKKLNYASTQAAKDGIEYFWIDTCCIDRRNSAELSEAIDSVYYWYSSATYCYVYLWDIGPTCPELAGRSMSTIQPDHHLELFLDSDWFTRGWTLQEMIAPPEVRFYGEAWNLIGTAEQAAVAIAAKTRVAVEALKGSVNLHRYSIAQRMSWAASRTTTRVEDREYSLLGLLGISMPILYGERHNAFIRLQEDIINNVDKSPGRLLADSQADFASSSNVVQLGRSHYEIDRGMFNLDNRGPHCSFPIFEAADGRLILQLKCWEDGMNIGLNVAMRSAASQQPTNSKRGSATSRSNVLADLKAARVAEERSVFLALARYHAKDALDPSRGYLRLHERGTHARILLFDSNSFGKHDGFRINSSGRNLLIARHVDDSRFCWSSATLHAQLSAISDGRPQLVAIESYPGDEDQINRSKTGVEVTTKPIPIAVGRHYIGALALRMEGSNKIVHVSYMIHRMPLQLDHRSLPAWEGSMMMQLFAKPTQTLRRSAEMASEGSAVARKVDDSSQSQSLVWTRRSVLHAKLEACVTKGPAICC</sequence>
<name>A0AAE0TQ70_9PEZI</name>
<dbReference type="EMBL" id="JAUTXT010000040">
    <property type="protein sequence ID" value="KAK3671709.1"/>
    <property type="molecule type" value="Genomic_DNA"/>
</dbReference>